<dbReference type="InterPro" id="IPR041617">
    <property type="entry name" value="TPR_MalT"/>
</dbReference>
<organism evidence="6 7">
    <name type="scientific">Geodermatophilus ruber</name>
    <dbReference type="NCBI Taxonomy" id="504800"/>
    <lineage>
        <taxon>Bacteria</taxon>
        <taxon>Bacillati</taxon>
        <taxon>Actinomycetota</taxon>
        <taxon>Actinomycetes</taxon>
        <taxon>Geodermatophilales</taxon>
        <taxon>Geodermatophilaceae</taxon>
        <taxon>Geodermatophilus</taxon>
    </lineage>
</organism>
<dbReference type="InterPro" id="IPR059106">
    <property type="entry name" value="WHD_MalT"/>
</dbReference>
<dbReference type="Gene3D" id="1.10.10.10">
    <property type="entry name" value="Winged helix-like DNA-binding domain superfamily/Winged helix DNA-binding domain"/>
    <property type="match status" value="1"/>
</dbReference>
<dbReference type="EMBL" id="FOSW01000018">
    <property type="protein sequence ID" value="SFL79672.1"/>
    <property type="molecule type" value="Genomic_DNA"/>
</dbReference>
<feature type="compositionally biased region" description="Low complexity" evidence="4">
    <location>
        <begin position="456"/>
        <end position="477"/>
    </location>
</feature>
<dbReference type="SMART" id="SM00421">
    <property type="entry name" value="HTH_LUXR"/>
    <property type="match status" value="1"/>
</dbReference>
<dbReference type="InterPro" id="IPR016032">
    <property type="entry name" value="Sig_transdc_resp-reg_C-effctor"/>
</dbReference>
<dbReference type="Pfam" id="PF00196">
    <property type="entry name" value="GerE"/>
    <property type="match status" value="1"/>
</dbReference>
<proteinExistence type="predicted"/>
<keyword evidence="3" id="KW-0804">Transcription</keyword>
<dbReference type="PANTHER" id="PTHR44688">
    <property type="entry name" value="DNA-BINDING TRANSCRIPTIONAL ACTIVATOR DEVR_DOSR"/>
    <property type="match status" value="1"/>
</dbReference>
<evidence type="ECO:0000256" key="1">
    <source>
        <dbReference type="ARBA" id="ARBA00023015"/>
    </source>
</evidence>
<dbReference type="GO" id="GO:0006355">
    <property type="term" value="P:regulation of DNA-templated transcription"/>
    <property type="evidence" value="ECO:0007669"/>
    <property type="project" value="InterPro"/>
</dbReference>
<dbReference type="Gene3D" id="1.25.40.10">
    <property type="entry name" value="Tetratricopeptide repeat domain"/>
    <property type="match status" value="1"/>
</dbReference>
<dbReference type="Pfam" id="PF17874">
    <property type="entry name" value="TPR_MalT"/>
    <property type="match status" value="1"/>
</dbReference>
<dbReference type="SUPFAM" id="SSF48452">
    <property type="entry name" value="TPR-like"/>
    <property type="match status" value="1"/>
</dbReference>
<keyword evidence="1" id="KW-0805">Transcription regulation</keyword>
<dbReference type="SUPFAM" id="SSF52540">
    <property type="entry name" value="P-loop containing nucleoside triphosphate hydrolases"/>
    <property type="match status" value="1"/>
</dbReference>
<dbReference type="InterPro" id="IPR011990">
    <property type="entry name" value="TPR-like_helical_dom_sf"/>
</dbReference>
<dbReference type="CDD" id="cd06170">
    <property type="entry name" value="LuxR_C_like"/>
    <property type="match status" value="1"/>
</dbReference>
<dbReference type="InParanoid" id="A0A1I4KLM7"/>
<evidence type="ECO:0000256" key="3">
    <source>
        <dbReference type="ARBA" id="ARBA00023163"/>
    </source>
</evidence>
<evidence type="ECO:0000256" key="2">
    <source>
        <dbReference type="ARBA" id="ARBA00023125"/>
    </source>
</evidence>
<dbReference type="InterPro" id="IPR019734">
    <property type="entry name" value="TPR_rpt"/>
</dbReference>
<dbReference type="Proteomes" id="UP000199152">
    <property type="component" value="Unassembled WGS sequence"/>
</dbReference>
<accession>A0A1I4KLM7</accession>
<feature type="domain" description="HTH luxR-type" evidence="5">
    <location>
        <begin position="852"/>
        <end position="917"/>
    </location>
</feature>
<dbReference type="Gene3D" id="3.40.50.300">
    <property type="entry name" value="P-loop containing nucleotide triphosphate hydrolases"/>
    <property type="match status" value="1"/>
</dbReference>
<dbReference type="AlphaFoldDB" id="A0A1I4KLM7"/>
<keyword evidence="7" id="KW-1185">Reference proteome</keyword>
<evidence type="ECO:0000256" key="4">
    <source>
        <dbReference type="SAM" id="MobiDB-lite"/>
    </source>
</evidence>
<evidence type="ECO:0000313" key="7">
    <source>
        <dbReference type="Proteomes" id="UP000199152"/>
    </source>
</evidence>
<dbReference type="InterPro" id="IPR027417">
    <property type="entry name" value="P-loop_NTPase"/>
</dbReference>
<sequence>MTPQHEHGHASGFAVSPMLLGKVSLPQLPRGVVDRPRLFRRLTEAARCSVTVVTGPTGCGKTQLLASWLRSSAAPGAPGWVTLDRTDRDPVRFWSALLAAARSAAAPPEGSLLSSLAPAPQSETPPDLLPALVAEAFAGLEPTTVLVLDDVHWLEGSPVASGLSYLMLHLPPSVRLVLSGLYLPELPTQRLRLEGRLEVVHAQDLAFTAEETAEMLRHSGITVSDEAARILRDRTEGWSAGLRLAALSLADGGSAEQTLVEFNGEHADVADYLVEEVFDRLPADTQDFLLRTSICDRLTGDLASALTGRANGRETLLGLARRNVFTTPTTSRQDWFRYHAMFADLLRSRFDRLGAPTRSHLHVTASRWFLDQGMPVDAFEHAVHAEDWDLAEEVLLSAWLSLYLDGQLVTLQDLIRRLPDHVVRCSGQIALVRIATGLALGDSGFVGTGDAALAGAGVDDSSETPNATAASVPAVSAPGDDGGTAGIPELVVGLERARLSGDLAAVTSAAGGLMHAAEHGAGSPRHANDLRALALQELGTTEYWAGRRAEAEDHLREALAAARANERGYVELGCLSQLIGVLTAQDRLGDALTASEEAVELARIRGWEQSGAAAELWHALGWIHYVRGELDDADQYLDLAEDAVRRQDAAVGAVILLVRGLVTGLRGRKREALATLEAAERTMQRLHVPYVFGGYITGERARLSLAIGQTAVTRRLLAGSPPDAYGSIHLALAHAELLLSDGRPDAAMDLLEKAVAVGEGFLDQRLQAGVLLSLLRAQHVGSVAAVQTMAEVVAMAEPEEMVQPFLQFGARVDRLLEALDRQRGPQRRFVQRLRKCLAGHVSPWVPLAEPGRGALPEPPTERELEVLRCLDSLLTLPEISSGLFVSVNTVKAHLRSLYRKLGVNGRREAVARARELGLV</sequence>
<reference evidence="6 7" key="1">
    <citation type="submission" date="2016-10" db="EMBL/GenBank/DDBJ databases">
        <authorList>
            <person name="de Groot N.N."/>
        </authorList>
    </citation>
    <scope>NUCLEOTIDE SEQUENCE [LARGE SCALE GENOMIC DNA]</scope>
    <source>
        <strain evidence="6 7">DSM 45317</strain>
    </source>
</reference>
<evidence type="ECO:0000259" key="5">
    <source>
        <dbReference type="PROSITE" id="PS50043"/>
    </source>
</evidence>
<dbReference type="PANTHER" id="PTHR44688:SF16">
    <property type="entry name" value="DNA-BINDING TRANSCRIPTIONAL ACTIVATOR DEVR_DOSR"/>
    <property type="match status" value="1"/>
</dbReference>
<dbReference type="RefSeq" id="WP_091329339.1">
    <property type="nucleotide sequence ID" value="NZ_FOSW01000018.1"/>
</dbReference>
<dbReference type="SUPFAM" id="SSF46894">
    <property type="entry name" value="C-terminal effector domain of the bipartite response regulators"/>
    <property type="match status" value="1"/>
</dbReference>
<dbReference type="OrthoDB" id="134985at2"/>
<dbReference type="PROSITE" id="PS50043">
    <property type="entry name" value="HTH_LUXR_2"/>
    <property type="match status" value="1"/>
</dbReference>
<dbReference type="GO" id="GO:0003677">
    <property type="term" value="F:DNA binding"/>
    <property type="evidence" value="ECO:0007669"/>
    <property type="project" value="UniProtKB-KW"/>
</dbReference>
<dbReference type="InterPro" id="IPR036388">
    <property type="entry name" value="WH-like_DNA-bd_sf"/>
</dbReference>
<keyword evidence="2" id="KW-0238">DNA-binding</keyword>
<dbReference type="STRING" id="504800.SAMN04488085_11833"/>
<gene>
    <name evidence="6" type="ORF">SAMN04488085_11833</name>
</gene>
<dbReference type="Pfam" id="PF13191">
    <property type="entry name" value="AAA_16"/>
    <property type="match status" value="1"/>
</dbReference>
<dbReference type="Pfam" id="PF25873">
    <property type="entry name" value="WHD_MalT"/>
    <property type="match status" value="1"/>
</dbReference>
<dbReference type="SMART" id="SM00028">
    <property type="entry name" value="TPR"/>
    <property type="match status" value="3"/>
</dbReference>
<evidence type="ECO:0000313" key="6">
    <source>
        <dbReference type="EMBL" id="SFL79672.1"/>
    </source>
</evidence>
<name>A0A1I4KLM7_9ACTN</name>
<dbReference type="InterPro" id="IPR041664">
    <property type="entry name" value="AAA_16"/>
</dbReference>
<protein>
    <submittedName>
        <fullName evidence="6">LuxR family transcriptional regulator, maltose regulon positive regulatory protein</fullName>
    </submittedName>
</protein>
<dbReference type="InterPro" id="IPR000792">
    <property type="entry name" value="Tscrpt_reg_LuxR_C"/>
</dbReference>
<feature type="region of interest" description="Disordered" evidence="4">
    <location>
        <begin position="456"/>
        <end position="479"/>
    </location>
</feature>